<comment type="caution">
    <text evidence="3">The sequence shown here is derived from an EMBL/GenBank/DDBJ whole genome shotgun (WGS) entry which is preliminary data.</text>
</comment>
<evidence type="ECO:0000256" key="1">
    <source>
        <dbReference type="SAM" id="Phobius"/>
    </source>
</evidence>
<evidence type="ECO:0000313" key="3">
    <source>
        <dbReference type="EMBL" id="MEZ7197181.1"/>
    </source>
</evidence>
<feature type="transmembrane region" description="Helical" evidence="1">
    <location>
        <begin position="12"/>
        <end position="31"/>
    </location>
</feature>
<proteinExistence type="predicted"/>
<evidence type="ECO:0000313" key="4">
    <source>
        <dbReference type="Proteomes" id="UP001568698"/>
    </source>
</evidence>
<keyword evidence="1" id="KW-0472">Membrane</keyword>
<dbReference type="InterPro" id="IPR012495">
    <property type="entry name" value="TadE-like_dom"/>
</dbReference>
<dbReference type="Pfam" id="PF07811">
    <property type="entry name" value="TadE"/>
    <property type="match status" value="1"/>
</dbReference>
<feature type="domain" description="TadE-like" evidence="2">
    <location>
        <begin position="10"/>
        <end position="52"/>
    </location>
</feature>
<organism evidence="3 4">
    <name type="scientific">Pseudodesulfovibrio karagichevae</name>
    <dbReference type="NCBI Taxonomy" id="3239305"/>
    <lineage>
        <taxon>Bacteria</taxon>
        <taxon>Pseudomonadati</taxon>
        <taxon>Thermodesulfobacteriota</taxon>
        <taxon>Desulfovibrionia</taxon>
        <taxon>Desulfovibrionales</taxon>
        <taxon>Desulfovibrionaceae</taxon>
    </lineage>
</organism>
<keyword evidence="1" id="KW-1133">Transmembrane helix</keyword>
<keyword evidence="1" id="KW-0812">Transmembrane</keyword>
<evidence type="ECO:0000259" key="2">
    <source>
        <dbReference type="Pfam" id="PF07811"/>
    </source>
</evidence>
<protein>
    <submittedName>
        <fullName evidence="3">TadE family protein</fullName>
    </submittedName>
</protein>
<dbReference type="EMBL" id="JBGLYH010000026">
    <property type="protein sequence ID" value="MEZ7197181.1"/>
    <property type="molecule type" value="Genomic_DNA"/>
</dbReference>
<dbReference type="Proteomes" id="UP001568698">
    <property type="component" value="Unassembled WGS sequence"/>
</dbReference>
<gene>
    <name evidence="3" type="ORF">AB6M95_10510</name>
</gene>
<keyword evidence="4" id="KW-1185">Reference proteome</keyword>
<accession>A0ABV4K2K1</accession>
<reference evidence="3 4" key="1">
    <citation type="submission" date="2024-08" db="EMBL/GenBank/DDBJ databases">
        <title>Sulfate-reducing bacteria isolated from formation water of the oil field in Kazakhstan and description of Pseudodesulfovibrio sp.</title>
        <authorList>
            <person name="Bidzhieva S.K."/>
            <person name="Tourova T.P."/>
            <person name="Grouzdev D.S."/>
            <person name="Beletsky A.V."/>
            <person name="Sokolova D.S."/>
            <person name="Samigullina S.R."/>
            <person name="Poltaraus A.B."/>
            <person name="Avtukh A.N."/>
            <person name="Tereshina V.M."/>
            <person name="Zhaparov N.S."/>
            <person name="Mardanov A.V."/>
            <person name="Nazina T.N."/>
        </authorList>
    </citation>
    <scope>NUCLEOTIDE SEQUENCE [LARGE SCALE GENOMIC DNA]</scope>
    <source>
        <strain evidence="3 4">9FUS</strain>
    </source>
</reference>
<dbReference type="RefSeq" id="WP_371386702.1">
    <property type="nucleotide sequence ID" value="NZ_JBGLYH010000026.1"/>
</dbReference>
<name>A0ABV4K2K1_9BACT</name>
<sequence length="133" mass="14291">MRERDERRRGMAAVEFALLLPVMALLILLMVEGGNAMHTYSSLVEASREGARRVLMEGETADVEALVAAVVADLDPGKLSTNVTTDPDAKTVTVEVSYVYELFGSKSAQDGREGLFGNGNALTFVAQTTMPLP</sequence>